<protein>
    <submittedName>
        <fullName evidence="2">Uncharacterized protein</fullName>
    </submittedName>
</protein>
<reference evidence="2" key="1">
    <citation type="journal article" date="2021" name="Proc. Natl. Acad. Sci. U.S.A.">
        <title>A Catalog of Tens of Thousands of Viruses from Human Metagenomes Reveals Hidden Associations with Chronic Diseases.</title>
        <authorList>
            <person name="Tisza M.J."/>
            <person name="Buck C.B."/>
        </authorList>
    </citation>
    <scope>NUCLEOTIDE SEQUENCE</scope>
    <source>
        <strain evidence="2">Ct37J14</strain>
    </source>
</reference>
<name>A0A8S5M0T2_9CAUD</name>
<organism evidence="2">
    <name type="scientific">Siphoviridae sp. ct37J14</name>
    <dbReference type="NCBI Taxonomy" id="2826280"/>
    <lineage>
        <taxon>Viruses</taxon>
        <taxon>Duplodnaviria</taxon>
        <taxon>Heunggongvirae</taxon>
        <taxon>Uroviricota</taxon>
        <taxon>Caudoviricetes</taxon>
    </lineage>
</organism>
<keyword evidence="1" id="KW-1133">Transmembrane helix</keyword>
<feature type="transmembrane region" description="Helical" evidence="1">
    <location>
        <begin position="30"/>
        <end position="51"/>
    </location>
</feature>
<evidence type="ECO:0000313" key="2">
    <source>
        <dbReference type="EMBL" id="DAD75844.1"/>
    </source>
</evidence>
<sequence>MSIYLGTSLLNTHFIGISYLGFNHIAIPQIFSTFVTIQLVVSNYCLGMWALGIQSI</sequence>
<dbReference type="EMBL" id="BK014790">
    <property type="protein sequence ID" value="DAD75844.1"/>
    <property type="molecule type" value="Genomic_DNA"/>
</dbReference>
<keyword evidence="1" id="KW-0812">Transmembrane</keyword>
<evidence type="ECO:0000256" key="1">
    <source>
        <dbReference type="SAM" id="Phobius"/>
    </source>
</evidence>
<accession>A0A8S5M0T2</accession>
<proteinExistence type="predicted"/>
<keyword evidence="1" id="KW-0472">Membrane</keyword>